<dbReference type="Proteomes" id="UP000284375">
    <property type="component" value="Unassembled WGS sequence"/>
</dbReference>
<proteinExistence type="predicted"/>
<reference evidence="1 2" key="1">
    <citation type="submission" date="2015-09" db="EMBL/GenBank/DDBJ databases">
        <title>Host preference determinants of Valsa canker pathogens revealed by comparative genomics.</title>
        <authorList>
            <person name="Yin Z."/>
            <person name="Huang L."/>
        </authorList>
    </citation>
    <scope>NUCLEOTIDE SEQUENCE [LARGE SCALE GENOMIC DNA]</scope>
    <source>
        <strain evidence="1 2">YSFL</strain>
    </source>
</reference>
<protein>
    <submittedName>
        <fullName evidence="1">Uncharacterized protein</fullName>
    </submittedName>
</protein>
<sequence>MQFPKCSKGIEVTSLPVVVTVSRIEGRNSDSAPDGAGVQAQDDPLLGRQWKDGHQILEGGARDDGRLGEVRDALEEAEGVLQRQHDAVPLGQRGVVLVIVGDGRAQDCRAVEDEEEDEEVLDAGRVDEVVELLGPVQEVETDIHALGPEVFLQPGALDLGVSRADQVRLERSQEERVRNDVELAPQYRYMGVFLIPGLVRPDVAEDRRETIHPLLDLPLDLQCHIDRVFAAQLLVERVYDDADLCLVGHRCNGGRDLGVSIAFQSRGQAESHVSLVSVHRAREHS</sequence>
<name>A0A423VFQ2_CYTCH</name>
<evidence type="ECO:0000313" key="1">
    <source>
        <dbReference type="EMBL" id="ROV89775.1"/>
    </source>
</evidence>
<dbReference type="AlphaFoldDB" id="A0A423VFQ2"/>
<accession>A0A423VFQ2</accession>
<evidence type="ECO:0000313" key="2">
    <source>
        <dbReference type="Proteomes" id="UP000284375"/>
    </source>
</evidence>
<comment type="caution">
    <text evidence="1">The sequence shown here is derived from an EMBL/GenBank/DDBJ whole genome shotgun (WGS) entry which is preliminary data.</text>
</comment>
<gene>
    <name evidence="1" type="ORF">VSDG_08573</name>
</gene>
<organism evidence="1 2">
    <name type="scientific">Cytospora chrysosperma</name>
    <name type="common">Cytospora canker fungus</name>
    <name type="synonym">Sphaeria chrysosperma</name>
    <dbReference type="NCBI Taxonomy" id="252740"/>
    <lineage>
        <taxon>Eukaryota</taxon>
        <taxon>Fungi</taxon>
        <taxon>Dikarya</taxon>
        <taxon>Ascomycota</taxon>
        <taxon>Pezizomycotina</taxon>
        <taxon>Sordariomycetes</taxon>
        <taxon>Sordariomycetidae</taxon>
        <taxon>Diaporthales</taxon>
        <taxon>Cytosporaceae</taxon>
        <taxon>Cytospora</taxon>
    </lineage>
</organism>
<keyword evidence="2" id="KW-1185">Reference proteome</keyword>
<dbReference type="EMBL" id="LJZO01000055">
    <property type="protein sequence ID" value="ROV89775.1"/>
    <property type="molecule type" value="Genomic_DNA"/>
</dbReference>